<dbReference type="InterPro" id="IPR008265">
    <property type="entry name" value="Lipase_GDSL_AS"/>
</dbReference>
<protein>
    <submittedName>
        <fullName evidence="1">Uncharacterized protein</fullName>
    </submittedName>
</protein>
<evidence type="ECO:0000313" key="2">
    <source>
        <dbReference type="Proteomes" id="UP001548832"/>
    </source>
</evidence>
<keyword evidence="2" id="KW-1185">Reference proteome</keyword>
<name>A0ABV2DLR7_9HYPH</name>
<evidence type="ECO:0000313" key="1">
    <source>
        <dbReference type="EMBL" id="MET2830980.1"/>
    </source>
</evidence>
<sequence>MLVLATATTMVSAARKAQDLPAIKEAVFFGDSLTDAGTFGFRFTTAPGLTWA</sequence>
<dbReference type="PROSITE" id="PS01098">
    <property type="entry name" value="LIPASE_GDSL_SER"/>
    <property type="match status" value="1"/>
</dbReference>
<gene>
    <name evidence="1" type="ORF">ABVQ20_28745</name>
</gene>
<dbReference type="RefSeq" id="WP_354463070.1">
    <property type="nucleotide sequence ID" value="NZ_JBEWSZ010000002.1"/>
</dbReference>
<dbReference type="EMBL" id="JBEWSZ010000002">
    <property type="protein sequence ID" value="MET2830980.1"/>
    <property type="molecule type" value="Genomic_DNA"/>
</dbReference>
<dbReference type="Proteomes" id="UP001548832">
    <property type="component" value="Unassembled WGS sequence"/>
</dbReference>
<comment type="caution">
    <text evidence="1">The sequence shown here is derived from an EMBL/GenBank/DDBJ whole genome shotgun (WGS) entry which is preliminary data.</text>
</comment>
<organism evidence="1 2">
    <name type="scientific">Mesorhizobium shangrilense</name>
    <dbReference type="NCBI Taxonomy" id="460060"/>
    <lineage>
        <taxon>Bacteria</taxon>
        <taxon>Pseudomonadati</taxon>
        <taxon>Pseudomonadota</taxon>
        <taxon>Alphaproteobacteria</taxon>
        <taxon>Hyphomicrobiales</taxon>
        <taxon>Phyllobacteriaceae</taxon>
        <taxon>Mesorhizobium</taxon>
    </lineage>
</organism>
<accession>A0ABV2DLR7</accession>
<reference evidence="1 2" key="1">
    <citation type="submission" date="2024-06" db="EMBL/GenBank/DDBJ databases">
        <authorList>
            <person name="Kim D.-U."/>
        </authorList>
    </citation>
    <scope>NUCLEOTIDE SEQUENCE [LARGE SCALE GENOMIC DNA]</scope>
    <source>
        <strain evidence="1 2">KACC15460</strain>
    </source>
</reference>
<proteinExistence type="predicted"/>